<protein>
    <submittedName>
        <fullName evidence="2">Uncharacterized protein</fullName>
    </submittedName>
</protein>
<dbReference type="AlphaFoldDB" id="A0A238XVA6"/>
<feature type="region of interest" description="Disordered" evidence="1">
    <location>
        <begin position="26"/>
        <end position="46"/>
    </location>
</feature>
<keyword evidence="3" id="KW-1185">Reference proteome</keyword>
<organism evidence="2 3">
    <name type="scientific">Actinoplanes regularis</name>
    <dbReference type="NCBI Taxonomy" id="52697"/>
    <lineage>
        <taxon>Bacteria</taxon>
        <taxon>Bacillati</taxon>
        <taxon>Actinomycetota</taxon>
        <taxon>Actinomycetes</taxon>
        <taxon>Micromonosporales</taxon>
        <taxon>Micromonosporaceae</taxon>
        <taxon>Actinoplanes</taxon>
    </lineage>
</organism>
<evidence type="ECO:0000313" key="3">
    <source>
        <dbReference type="Proteomes" id="UP000198415"/>
    </source>
</evidence>
<proteinExistence type="predicted"/>
<dbReference type="Proteomes" id="UP000198415">
    <property type="component" value="Unassembled WGS sequence"/>
</dbReference>
<sequence length="46" mass="4526">MLTYGHSGVAAIALATDIGRRLLAGPAAEVPPAADDQEPGSPEPAA</sequence>
<reference evidence="2 3" key="1">
    <citation type="submission" date="2017-06" db="EMBL/GenBank/DDBJ databases">
        <authorList>
            <person name="Kim H.J."/>
            <person name="Triplett B.A."/>
        </authorList>
    </citation>
    <scope>NUCLEOTIDE SEQUENCE [LARGE SCALE GENOMIC DNA]</scope>
    <source>
        <strain evidence="2 3">DSM 43151</strain>
    </source>
</reference>
<name>A0A238XVA6_9ACTN</name>
<dbReference type="EMBL" id="FZNR01000004">
    <property type="protein sequence ID" value="SNR62986.1"/>
    <property type="molecule type" value="Genomic_DNA"/>
</dbReference>
<accession>A0A238XVA6</accession>
<evidence type="ECO:0000256" key="1">
    <source>
        <dbReference type="SAM" id="MobiDB-lite"/>
    </source>
</evidence>
<gene>
    <name evidence="2" type="ORF">SAMN06264365_10453</name>
</gene>
<evidence type="ECO:0000313" key="2">
    <source>
        <dbReference type="EMBL" id="SNR62986.1"/>
    </source>
</evidence>